<dbReference type="SUPFAM" id="SSF56574">
    <property type="entry name" value="Serpins"/>
    <property type="match status" value="1"/>
</dbReference>
<dbReference type="Pfam" id="PF00079">
    <property type="entry name" value="Serpin"/>
    <property type="match status" value="1"/>
</dbReference>
<evidence type="ECO:0000313" key="2">
    <source>
        <dbReference type="EMBL" id="SVE09255.1"/>
    </source>
</evidence>
<dbReference type="PANTHER" id="PTHR11461">
    <property type="entry name" value="SERINE PROTEASE INHIBITOR, SERPIN"/>
    <property type="match status" value="1"/>
</dbReference>
<feature type="non-terminal residue" evidence="2">
    <location>
        <position position="1"/>
    </location>
</feature>
<feature type="non-terminal residue" evidence="2">
    <location>
        <position position="250"/>
    </location>
</feature>
<dbReference type="InterPro" id="IPR000215">
    <property type="entry name" value="Serpin_fam"/>
</dbReference>
<sequence length="250" mass="28442">PTLLGDFCVISCMKRLWLILSVLILFLFNSCDNFNDEIKNPPPRDLTAAEKLLVNSDNAFGLKLFQALNKADPDSNTLISPLSISMALGMTLNGAADSTYEAIKNTLELAGLSETDINEAYQSLIELLENLDPEVIFNIANSIWYREGLPVYEDFIKINQTYFDAEVRGLDFTDPKAVDIINNWVSDKTNELIKKIIEQIPDHMVMYLINAIYFKGNWRYPFDPKKTENGIFHNHDGTRSTLPMMTREFS</sequence>
<dbReference type="InterPro" id="IPR023796">
    <property type="entry name" value="Serpin_dom"/>
</dbReference>
<dbReference type="PANTHER" id="PTHR11461:SF211">
    <property type="entry name" value="GH10112P-RELATED"/>
    <property type="match status" value="1"/>
</dbReference>
<gene>
    <name evidence="2" type="ORF">METZ01_LOCUS462109</name>
</gene>
<name>A0A383APX7_9ZZZZ</name>
<dbReference type="CDD" id="cd19588">
    <property type="entry name" value="serpin_miropin-like"/>
    <property type="match status" value="1"/>
</dbReference>
<dbReference type="SMART" id="SM00093">
    <property type="entry name" value="SERPIN"/>
    <property type="match status" value="1"/>
</dbReference>
<accession>A0A383APX7</accession>
<reference evidence="2" key="1">
    <citation type="submission" date="2018-05" db="EMBL/GenBank/DDBJ databases">
        <authorList>
            <person name="Lanie J.A."/>
            <person name="Ng W.-L."/>
            <person name="Kazmierczak K.M."/>
            <person name="Andrzejewski T.M."/>
            <person name="Davidsen T.M."/>
            <person name="Wayne K.J."/>
            <person name="Tettelin H."/>
            <person name="Glass J.I."/>
            <person name="Rusch D."/>
            <person name="Podicherti R."/>
            <person name="Tsui H.-C.T."/>
            <person name="Winkler M.E."/>
        </authorList>
    </citation>
    <scope>NUCLEOTIDE SEQUENCE</scope>
</reference>
<dbReference type="EMBL" id="UINC01193569">
    <property type="protein sequence ID" value="SVE09255.1"/>
    <property type="molecule type" value="Genomic_DNA"/>
</dbReference>
<protein>
    <recommendedName>
        <fullName evidence="1">Serpin domain-containing protein</fullName>
    </recommendedName>
</protein>
<dbReference type="AlphaFoldDB" id="A0A383APX7"/>
<dbReference type="Gene3D" id="3.30.497.10">
    <property type="entry name" value="Antithrombin, subunit I, domain 2"/>
    <property type="match status" value="1"/>
</dbReference>
<proteinExistence type="predicted"/>
<dbReference type="GO" id="GO:0005615">
    <property type="term" value="C:extracellular space"/>
    <property type="evidence" value="ECO:0007669"/>
    <property type="project" value="InterPro"/>
</dbReference>
<dbReference type="InterPro" id="IPR042178">
    <property type="entry name" value="Serpin_sf_1"/>
</dbReference>
<dbReference type="InterPro" id="IPR036186">
    <property type="entry name" value="Serpin_sf"/>
</dbReference>
<organism evidence="2">
    <name type="scientific">marine metagenome</name>
    <dbReference type="NCBI Taxonomy" id="408172"/>
    <lineage>
        <taxon>unclassified sequences</taxon>
        <taxon>metagenomes</taxon>
        <taxon>ecological metagenomes</taxon>
    </lineage>
</organism>
<feature type="domain" description="Serpin" evidence="1">
    <location>
        <begin position="62"/>
        <end position="250"/>
    </location>
</feature>
<dbReference type="GO" id="GO:0004867">
    <property type="term" value="F:serine-type endopeptidase inhibitor activity"/>
    <property type="evidence" value="ECO:0007669"/>
    <property type="project" value="InterPro"/>
</dbReference>
<evidence type="ECO:0000259" key="1">
    <source>
        <dbReference type="SMART" id="SM00093"/>
    </source>
</evidence>